<dbReference type="Pfam" id="PF01040">
    <property type="entry name" value="UbiA"/>
    <property type="match status" value="1"/>
</dbReference>
<dbReference type="GO" id="GO:0005783">
    <property type="term" value="C:endoplasmic reticulum"/>
    <property type="evidence" value="ECO:0007669"/>
    <property type="project" value="TreeGrafter"/>
</dbReference>
<keyword evidence="8 10" id="KW-1133">Transmembrane helix</keyword>
<dbReference type="InterPro" id="IPR000537">
    <property type="entry name" value="UbiA_prenyltransferase"/>
</dbReference>
<keyword evidence="4" id="KW-0474">Menaquinone biosynthesis</keyword>
<evidence type="ECO:0000256" key="6">
    <source>
        <dbReference type="ARBA" id="ARBA00022679"/>
    </source>
</evidence>
<comment type="pathway">
    <text evidence="2">Quinol/quinone metabolism; menaquinone biosynthesis.</text>
</comment>
<feature type="transmembrane region" description="Helical" evidence="10">
    <location>
        <begin position="266"/>
        <end position="283"/>
    </location>
</feature>
<feature type="transmembrane region" description="Helical" evidence="10">
    <location>
        <begin position="118"/>
        <end position="139"/>
    </location>
</feature>
<feature type="transmembrane region" description="Helical" evidence="10">
    <location>
        <begin position="66"/>
        <end position="84"/>
    </location>
</feature>
<evidence type="ECO:0000256" key="4">
    <source>
        <dbReference type="ARBA" id="ARBA00022428"/>
    </source>
</evidence>
<gene>
    <name evidence="11" type="ORF">MCOR_9291</name>
</gene>
<feature type="transmembrane region" description="Helical" evidence="10">
    <location>
        <begin position="232"/>
        <end position="260"/>
    </location>
</feature>
<keyword evidence="7 10" id="KW-0812">Transmembrane</keyword>
<feature type="transmembrane region" description="Helical" evidence="10">
    <location>
        <begin position="146"/>
        <end position="163"/>
    </location>
</feature>
<keyword evidence="5" id="KW-0637">Prenyltransferase</keyword>
<evidence type="ECO:0000256" key="5">
    <source>
        <dbReference type="ARBA" id="ARBA00022602"/>
    </source>
</evidence>
<dbReference type="UniPathway" id="UPA00079"/>
<evidence type="ECO:0000256" key="8">
    <source>
        <dbReference type="ARBA" id="ARBA00022989"/>
    </source>
</evidence>
<dbReference type="GO" id="GO:0009234">
    <property type="term" value="P:menaquinone biosynthetic process"/>
    <property type="evidence" value="ECO:0007669"/>
    <property type="project" value="UniProtKB-UniPathway"/>
</dbReference>
<dbReference type="Proteomes" id="UP000507470">
    <property type="component" value="Unassembled WGS sequence"/>
</dbReference>
<dbReference type="Gene3D" id="1.10.357.140">
    <property type="entry name" value="UbiA prenyltransferase"/>
    <property type="match status" value="1"/>
</dbReference>
<reference evidence="11 12" key="1">
    <citation type="submission" date="2020-06" db="EMBL/GenBank/DDBJ databases">
        <authorList>
            <person name="Li R."/>
            <person name="Bekaert M."/>
        </authorList>
    </citation>
    <scope>NUCLEOTIDE SEQUENCE [LARGE SCALE GENOMIC DNA]</scope>
    <source>
        <strain evidence="12">wild</strain>
    </source>
</reference>
<keyword evidence="12" id="KW-1185">Reference proteome</keyword>
<feature type="transmembrane region" description="Helical" evidence="10">
    <location>
        <begin position="304"/>
        <end position="322"/>
    </location>
</feature>
<evidence type="ECO:0000256" key="10">
    <source>
        <dbReference type="SAM" id="Phobius"/>
    </source>
</evidence>
<evidence type="ECO:0000313" key="12">
    <source>
        <dbReference type="Proteomes" id="UP000507470"/>
    </source>
</evidence>
<evidence type="ECO:0000313" key="11">
    <source>
        <dbReference type="EMBL" id="CAC5370452.1"/>
    </source>
</evidence>
<keyword evidence="9 10" id="KW-0472">Membrane</keyword>
<dbReference type="GO" id="GO:0004659">
    <property type="term" value="F:prenyltransferase activity"/>
    <property type="evidence" value="ECO:0007669"/>
    <property type="project" value="UniProtKB-KW"/>
</dbReference>
<proteinExistence type="inferred from homology"/>
<dbReference type="EC" id="2.5.1.-" evidence="11"/>
<dbReference type="InterPro" id="IPR026046">
    <property type="entry name" value="UBIAD1"/>
</dbReference>
<organism evidence="11 12">
    <name type="scientific">Mytilus coruscus</name>
    <name type="common">Sea mussel</name>
    <dbReference type="NCBI Taxonomy" id="42192"/>
    <lineage>
        <taxon>Eukaryota</taxon>
        <taxon>Metazoa</taxon>
        <taxon>Spiralia</taxon>
        <taxon>Lophotrochozoa</taxon>
        <taxon>Mollusca</taxon>
        <taxon>Bivalvia</taxon>
        <taxon>Autobranchia</taxon>
        <taxon>Pteriomorphia</taxon>
        <taxon>Mytilida</taxon>
        <taxon>Mytiloidea</taxon>
        <taxon>Mytilidae</taxon>
        <taxon>Mytilinae</taxon>
        <taxon>Mytilus</taxon>
    </lineage>
</organism>
<evidence type="ECO:0000256" key="1">
    <source>
        <dbReference type="ARBA" id="ARBA00004141"/>
    </source>
</evidence>
<dbReference type="GO" id="GO:0000139">
    <property type="term" value="C:Golgi membrane"/>
    <property type="evidence" value="ECO:0007669"/>
    <property type="project" value="TreeGrafter"/>
</dbReference>
<dbReference type="AlphaFoldDB" id="A0A6J8AMK6"/>
<evidence type="ECO:0000256" key="7">
    <source>
        <dbReference type="ARBA" id="ARBA00022692"/>
    </source>
</evidence>
<dbReference type="InterPro" id="IPR044878">
    <property type="entry name" value="UbiA_sf"/>
</dbReference>
<dbReference type="GO" id="GO:0042371">
    <property type="term" value="P:vitamin K biosynthetic process"/>
    <property type="evidence" value="ECO:0007669"/>
    <property type="project" value="TreeGrafter"/>
</dbReference>
<dbReference type="Gene3D" id="1.20.120.1780">
    <property type="entry name" value="UbiA prenyltransferase"/>
    <property type="match status" value="1"/>
</dbReference>
<comment type="similarity">
    <text evidence="3">Belongs to the UbiA prenyltransferase family.</text>
</comment>
<protein>
    <submittedName>
        <fullName evidence="11">UBIAD1</fullName>
        <ecNumber evidence="11">2.5.1.-</ecNumber>
    </submittedName>
</protein>
<dbReference type="PANTHER" id="PTHR13929">
    <property type="entry name" value="1,4-DIHYDROXY-2-NAPHTHOATE OCTAPRENYLTRANSFERASE"/>
    <property type="match status" value="1"/>
</dbReference>
<accession>A0A6J8AMK6</accession>
<evidence type="ECO:0000256" key="3">
    <source>
        <dbReference type="ARBA" id="ARBA00005985"/>
    </source>
</evidence>
<feature type="transmembrane region" description="Helical" evidence="10">
    <location>
        <begin position="169"/>
        <end position="191"/>
    </location>
</feature>
<sequence>MKAKENEANGAISYSGNKERRTLFSKQNLILECKKYVAALRPWSFTASFTPVALGSTLAYKSTGDFSFISFIIVCLTALSIHAAGNLVNTYYDFIQGIDTKSSDDRTLVDMILSPQDVARLGAIFYLFGCIGFLILTLTTSARMEHLALVYFGGLSSSFLYTGGFGLKYIALGDILIIFTFGPLSVLFAYLSQCGHLSLVPMLYAIPLALNTEAILHSNNVRDMESDHRAGIVTLAILLGKTGSYLLFTALLFIPFIIIAVMGMNISKWMFLPLLCIFQAFNLEREYMKGNLQRLPHDVAKLNLLMGMLFILSIALADRSVFQNL</sequence>
<name>A0A6J8AMK6_MYTCO</name>
<dbReference type="PIRSF" id="PIRSF005355">
    <property type="entry name" value="UBIAD1"/>
    <property type="match status" value="1"/>
</dbReference>
<dbReference type="CDD" id="cd13962">
    <property type="entry name" value="PT_UbiA_UBIAD1"/>
    <property type="match status" value="1"/>
</dbReference>
<evidence type="ECO:0000256" key="9">
    <source>
        <dbReference type="ARBA" id="ARBA00023136"/>
    </source>
</evidence>
<dbReference type="EMBL" id="CACVKT020001699">
    <property type="protein sequence ID" value="CAC5370452.1"/>
    <property type="molecule type" value="Genomic_DNA"/>
</dbReference>
<keyword evidence="6 11" id="KW-0808">Transferase</keyword>
<dbReference type="PANTHER" id="PTHR13929:SF0">
    <property type="entry name" value="UBIA PRENYLTRANSFERASE DOMAIN-CONTAINING PROTEIN 1"/>
    <property type="match status" value="1"/>
</dbReference>
<dbReference type="OrthoDB" id="203513at2759"/>
<comment type="subcellular location">
    <subcellularLocation>
        <location evidence="1">Membrane</location>
        <topology evidence="1">Multi-pass membrane protein</topology>
    </subcellularLocation>
</comment>
<evidence type="ECO:0000256" key="2">
    <source>
        <dbReference type="ARBA" id="ARBA00004863"/>
    </source>
</evidence>